<evidence type="ECO:0000313" key="4">
    <source>
        <dbReference type="EMBL" id="KUJ07500.1"/>
    </source>
</evidence>
<keyword evidence="5" id="KW-1185">Reference proteome</keyword>
<dbReference type="InterPro" id="IPR007219">
    <property type="entry name" value="XnlR_reg_dom"/>
</dbReference>
<dbReference type="EMBL" id="KQ947439">
    <property type="protein sequence ID" value="KUJ07500.1"/>
    <property type="molecule type" value="Genomic_DNA"/>
</dbReference>
<dbReference type="KEGG" id="psco:LY89DRAFT_789597"/>
<name>A0A132B513_MOLSC</name>
<evidence type="ECO:0000256" key="1">
    <source>
        <dbReference type="ARBA" id="ARBA00023242"/>
    </source>
</evidence>
<proteinExistence type="predicted"/>
<protein>
    <recommendedName>
        <fullName evidence="3">Xylanolytic transcriptional activator regulatory domain-containing protein</fullName>
    </recommendedName>
</protein>
<dbReference type="OrthoDB" id="103819at2759"/>
<dbReference type="GO" id="GO:0006351">
    <property type="term" value="P:DNA-templated transcription"/>
    <property type="evidence" value="ECO:0007669"/>
    <property type="project" value="InterPro"/>
</dbReference>
<dbReference type="GO" id="GO:0008270">
    <property type="term" value="F:zinc ion binding"/>
    <property type="evidence" value="ECO:0007669"/>
    <property type="project" value="InterPro"/>
</dbReference>
<dbReference type="GO" id="GO:0003677">
    <property type="term" value="F:DNA binding"/>
    <property type="evidence" value="ECO:0007669"/>
    <property type="project" value="InterPro"/>
</dbReference>
<evidence type="ECO:0000256" key="2">
    <source>
        <dbReference type="SAM" id="MobiDB-lite"/>
    </source>
</evidence>
<dbReference type="PANTHER" id="PTHR46910:SF5">
    <property type="entry name" value="ZN(II)2CYS6 TRANSCRIPTION FACTOR (EUROFUNG)"/>
    <property type="match status" value="1"/>
</dbReference>
<dbReference type="CDD" id="cd12148">
    <property type="entry name" value="fungal_TF_MHR"/>
    <property type="match status" value="1"/>
</dbReference>
<dbReference type="STRING" id="149040.A0A132B513"/>
<accession>A0A132B513</accession>
<dbReference type="PANTHER" id="PTHR46910">
    <property type="entry name" value="TRANSCRIPTION FACTOR PDR1"/>
    <property type="match status" value="1"/>
</dbReference>
<sequence>MSHRAPEKRQRVLISARYDEAMESVDRSLREVSQTLQKLLRNNTTNTQSQETPKGSPAPLISTHVSNVSGLTEGYRGDSSFKAHVSKVTDALRDATTNPDFSITGQSLSATFNASQVIQNAAESEETTPSVGENHVSSFKVEYPELQGKMLPSSEIVLKLLRLTHMEKQRFFIDVPIIDEHEFGGLCQKVYFAINDYSLSAWAIVNTGLFYLFFGLNEHNYTQIGITASEIQTNSQLLSGNLEAAVQSLRLCQDPSTEGCLALTLLATFCMKSGQSGLAWSLVASASRMCIDLGWHRLIRDSLESKISREERIFWQVYIMDKGMAFTLGRTPSIHQYDVATERPTFPQYLPEGPGYLYRGFLEFAVIVGDMHIQLFSAAAQRGSQQTRIESAKTFAARLIQVNSDSKQSDIDNPPLDLMFQSATTLLDIIMHCLITIVYRIVPCEVINSHPLQCNVGCIEAAREALLAIVRGSQTVGQKNPTSWSMFLNMLFSLVPFACFVVLAGNTIATSSTEDLALLSAAVTAIEPIATSSPSGRKIHEICKSFYQAATFSVARQATIPRVPPFPATGTPFNHPVSELLDVSESQLYDHIMAPQDWDAVMAEFELGIGVGAMASFMEPYMPFDGQLP</sequence>
<dbReference type="SMART" id="SM00906">
    <property type="entry name" value="Fungal_trans"/>
    <property type="match status" value="1"/>
</dbReference>
<dbReference type="RefSeq" id="XP_018061855.1">
    <property type="nucleotide sequence ID" value="XM_018223275.1"/>
</dbReference>
<keyword evidence="1" id="KW-0539">Nucleus</keyword>
<dbReference type="AlphaFoldDB" id="A0A132B513"/>
<organism evidence="4 5">
    <name type="scientific">Mollisia scopiformis</name>
    <name type="common">Conifer needle endophyte fungus</name>
    <name type="synonym">Phialocephala scopiformis</name>
    <dbReference type="NCBI Taxonomy" id="149040"/>
    <lineage>
        <taxon>Eukaryota</taxon>
        <taxon>Fungi</taxon>
        <taxon>Dikarya</taxon>
        <taxon>Ascomycota</taxon>
        <taxon>Pezizomycotina</taxon>
        <taxon>Leotiomycetes</taxon>
        <taxon>Helotiales</taxon>
        <taxon>Mollisiaceae</taxon>
        <taxon>Mollisia</taxon>
    </lineage>
</organism>
<reference evidence="4 5" key="1">
    <citation type="submission" date="2015-10" db="EMBL/GenBank/DDBJ databases">
        <title>Full genome of DAOMC 229536 Phialocephala scopiformis, a fungal endophyte of spruce producing the potent anti-insectan compound rugulosin.</title>
        <authorList>
            <consortium name="DOE Joint Genome Institute"/>
            <person name="Walker A.K."/>
            <person name="Frasz S.L."/>
            <person name="Seifert K.A."/>
            <person name="Miller J.D."/>
            <person name="Mondo S.J."/>
            <person name="Labutti K."/>
            <person name="Lipzen A."/>
            <person name="Dockter R."/>
            <person name="Kennedy M."/>
            <person name="Grigoriev I.V."/>
            <person name="Spatafora J.W."/>
        </authorList>
    </citation>
    <scope>NUCLEOTIDE SEQUENCE [LARGE SCALE GENOMIC DNA]</scope>
    <source>
        <strain evidence="4 5">CBS 120377</strain>
    </source>
</reference>
<feature type="compositionally biased region" description="Polar residues" evidence="2">
    <location>
        <begin position="41"/>
        <end position="53"/>
    </location>
</feature>
<evidence type="ECO:0000259" key="3">
    <source>
        <dbReference type="SMART" id="SM00906"/>
    </source>
</evidence>
<dbReference type="GeneID" id="28833001"/>
<feature type="region of interest" description="Disordered" evidence="2">
    <location>
        <begin position="41"/>
        <end position="63"/>
    </location>
</feature>
<dbReference type="Proteomes" id="UP000070700">
    <property type="component" value="Unassembled WGS sequence"/>
</dbReference>
<dbReference type="InterPro" id="IPR050987">
    <property type="entry name" value="AtrR-like"/>
</dbReference>
<dbReference type="GO" id="GO:0003700">
    <property type="term" value="F:DNA-binding transcription factor activity"/>
    <property type="evidence" value="ECO:0007669"/>
    <property type="project" value="InterPro"/>
</dbReference>
<dbReference type="InParanoid" id="A0A132B513"/>
<gene>
    <name evidence="4" type="ORF">LY89DRAFT_789597</name>
</gene>
<dbReference type="Pfam" id="PF04082">
    <property type="entry name" value="Fungal_trans"/>
    <property type="match status" value="1"/>
</dbReference>
<evidence type="ECO:0000313" key="5">
    <source>
        <dbReference type="Proteomes" id="UP000070700"/>
    </source>
</evidence>
<feature type="domain" description="Xylanolytic transcriptional activator regulatory" evidence="3">
    <location>
        <begin position="279"/>
        <end position="350"/>
    </location>
</feature>